<accession>A0AAW0XE23</accession>
<sequence length="287" mass="31861">NSEDGNQHLNGTYMPPKNNLFFPDGQMISNSLQDIEENTEIHKNEFDYTLNNTTVHPTNKTFMDHEKKSQMMSSNLPTKILGDNKEFHKEVFPDVTAPENILIPEAYTTVTLIKAPKKKKISKKKKYSSSLKNFTKQVEELYKDSFSSDDSNNVDKLAGITLTQKPQASAQLLPPLSLKSSPIKTVCSSGSSCQSFVSVVEEFLYEDPEAGVKLIERRCPTTVLVTSISTGASRTLTLGRQTAAQKLPAAYAYTDRSQDSVGSFTESVKAMNAEELRTCLIKLGYVP</sequence>
<reference evidence="1 2" key="1">
    <citation type="journal article" date="2024" name="BMC Genomics">
        <title>Genome assembly of redclaw crayfish (Cherax quadricarinatus) provides insights into its immune adaptation and hypoxia tolerance.</title>
        <authorList>
            <person name="Liu Z."/>
            <person name="Zheng J."/>
            <person name="Li H."/>
            <person name="Fang K."/>
            <person name="Wang S."/>
            <person name="He J."/>
            <person name="Zhou D."/>
            <person name="Weng S."/>
            <person name="Chi M."/>
            <person name="Gu Z."/>
            <person name="He J."/>
            <person name="Li F."/>
            <person name="Wang M."/>
        </authorList>
    </citation>
    <scope>NUCLEOTIDE SEQUENCE [LARGE SCALE GENOMIC DNA]</scope>
    <source>
        <strain evidence="1">ZL_2023a</strain>
    </source>
</reference>
<keyword evidence="2" id="KW-1185">Reference proteome</keyword>
<protein>
    <submittedName>
        <fullName evidence="1">Uncharacterized protein</fullName>
    </submittedName>
</protein>
<feature type="non-terminal residue" evidence="1">
    <location>
        <position position="1"/>
    </location>
</feature>
<dbReference type="Proteomes" id="UP001445076">
    <property type="component" value="Unassembled WGS sequence"/>
</dbReference>
<organism evidence="1 2">
    <name type="scientific">Cherax quadricarinatus</name>
    <name type="common">Australian red claw crayfish</name>
    <dbReference type="NCBI Taxonomy" id="27406"/>
    <lineage>
        <taxon>Eukaryota</taxon>
        <taxon>Metazoa</taxon>
        <taxon>Ecdysozoa</taxon>
        <taxon>Arthropoda</taxon>
        <taxon>Crustacea</taxon>
        <taxon>Multicrustacea</taxon>
        <taxon>Malacostraca</taxon>
        <taxon>Eumalacostraca</taxon>
        <taxon>Eucarida</taxon>
        <taxon>Decapoda</taxon>
        <taxon>Pleocyemata</taxon>
        <taxon>Astacidea</taxon>
        <taxon>Parastacoidea</taxon>
        <taxon>Parastacidae</taxon>
        <taxon>Cherax</taxon>
    </lineage>
</organism>
<dbReference type="EMBL" id="JARKIK010000041">
    <property type="protein sequence ID" value="KAK8737905.1"/>
    <property type="molecule type" value="Genomic_DNA"/>
</dbReference>
<feature type="non-terminal residue" evidence="1">
    <location>
        <position position="287"/>
    </location>
</feature>
<evidence type="ECO:0000313" key="1">
    <source>
        <dbReference type="EMBL" id="KAK8737905.1"/>
    </source>
</evidence>
<name>A0AAW0XE23_CHEQU</name>
<evidence type="ECO:0000313" key="2">
    <source>
        <dbReference type="Proteomes" id="UP001445076"/>
    </source>
</evidence>
<dbReference type="AlphaFoldDB" id="A0AAW0XE23"/>
<proteinExistence type="predicted"/>
<gene>
    <name evidence="1" type="ORF">OTU49_004295</name>
</gene>
<comment type="caution">
    <text evidence="1">The sequence shown here is derived from an EMBL/GenBank/DDBJ whole genome shotgun (WGS) entry which is preliminary data.</text>
</comment>